<organism evidence="2 3">
    <name type="scientific">Caerostris extrusa</name>
    <name type="common">Bark spider</name>
    <name type="synonym">Caerostris bankana</name>
    <dbReference type="NCBI Taxonomy" id="172846"/>
    <lineage>
        <taxon>Eukaryota</taxon>
        <taxon>Metazoa</taxon>
        <taxon>Ecdysozoa</taxon>
        <taxon>Arthropoda</taxon>
        <taxon>Chelicerata</taxon>
        <taxon>Arachnida</taxon>
        <taxon>Araneae</taxon>
        <taxon>Araneomorphae</taxon>
        <taxon>Entelegynae</taxon>
        <taxon>Araneoidea</taxon>
        <taxon>Araneidae</taxon>
        <taxon>Caerostris</taxon>
    </lineage>
</organism>
<accession>A0AAV4NC44</accession>
<evidence type="ECO:0000313" key="2">
    <source>
        <dbReference type="EMBL" id="GIX81531.1"/>
    </source>
</evidence>
<sequence>MLTLKKRCPALGFSPTRALHSRVGGSGGPRFLGPEIVSIKHGSLLYPQGSLWIMVNLGWALLVEFVILVVRYLFLGMDWLSSGQY</sequence>
<evidence type="ECO:0000313" key="3">
    <source>
        <dbReference type="Proteomes" id="UP001054945"/>
    </source>
</evidence>
<evidence type="ECO:0000256" key="1">
    <source>
        <dbReference type="SAM" id="Phobius"/>
    </source>
</evidence>
<gene>
    <name evidence="2" type="ORF">CEXT_674711</name>
</gene>
<dbReference type="EMBL" id="BPLR01003138">
    <property type="protein sequence ID" value="GIX81531.1"/>
    <property type="molecule type" value="Genomic_DNA"/>
</dbReference>
<comment type="caution">
    <text evidence="2">The sequence shown here is derived from an EMBL/GenBank/DDBJ whole genome shotgun (WGS) entry which is preliminary data.</text>
</comment>
<name>A0AAV4NC44_CAEEX</name>
<proteinExistence type="predicted"/>
<feature type="transmembrane region" description="Helical" evidence="1">
    <location>
        <begin position="51"/>
        <end position="74"/>
    </location>
</feature>
<keyword evidence="1" id="KW-1133">Transmembrane helix</keyword>
<protein>
    <submittedName>
        <fullName evidence="2">Uncharacterized protein</fullName>
    </submittedName>
</protein>
<dbReference type="Proteomes" id="UP001054945">
    <property type="component" value="Unassembled WGS sequence"/>
</dbReference>
<keyword evidence="1" id="KW-0472">Membrane</keyword>
<reference evidence="2 3" key="1">
    <citation type="submission" date="2021-06" db="EMBL/GenBank/DDBJ databases">
        <title>Caerostris extrusa draft genome.</title>
        <authorList>
            <person name="Kono N."/>
            <person name="Arakawa K."/>
        </authorList>
    </citation>
    <scope>NUCLEOTIDE SEQUENCE [LARGE SCALE GENOMIC DNA]</scope>
</reference>
<dbReference type="AlphaFoldDB" id="A0AAV4NC44"/>
<keyword evidence="1" id="KW-0812">Transmembrane</keyword>
<keyword evidence="3" id="KW-1185">Reference proteome</keyword>